<evidence type="ECO:0000259" key="2">
    <source>
        <dbReference type="PROSITE" id="PS50995"/>
    </source>
</evidence>
<dbReference type="PROSITE" id="PS50995">
    <property type="entry name" value="HTH_MARR_2"/>
    <property type="match status" value="1"/>
</dbReference>
<dbReference type="InterPro" id="IPR039422">
    <property type="entry name" value="MarR/SlyA-like"/>
</dbReference>
<dbReference type="PANTHER" id="PTHR33164:SF5">
    <property type="entry name" value="ORGANIC HYDROPEROXIDE RESISTANCE TRANSCRIPTIONAL REGULATOR"/>
    <property type="match status" value="1"/>
</dbReference>
<dbReference type="EMBL" id="LT629799">
    <property type="protein sequence ID" value="SDU99488.1"/>
    <property type="molecule type" value="Genomic_DNA"/>
</dbReference>
<dbReference type="PANTHER" id="PTHR33164">
    <property type="entry name" value="TRANSCRIPTIONAL REGULATOR, MARR FAMILY"/>
    <property type="match status" value="1"/>
</dbReference>
<dbReference type="Pfam" id="PF12802">
    <property type="entry name" value="MarR_2"/>
    <property type="match status" value="1"/>
</dbReference>
<dbReference type="STRING" id="546874.SAMN04488544_3166"/>
<dbReference type="InterPro" id="IPR036388">
    <property type="entry name" value="WH-like_DNA-bd_sf"/>
</dbReference>
<name>A0A1H2N2K6_9ACTN</name>
<keyword evidence="4" id="KW-1185">Reference proteome</keyword>
<sequence>MRASSEQVGDDGGTAGLDPLRLDEQLCFALYSASNAVIRTYRPLLGALGLTYPQYIVLMALWERDDLTVTELAARLDLPVHGLSPILDRLSRERLLERKPDPQDGRLRRLTLTDAGRALEQQAARAQAQVVEHSRFDAVRIERLRDELHVLTSQLQDPQEGPPPGDR</sequence>
<protein>
    <submittedName>
        <fullName evidence="3">DNA-binding transcriptional regulator, MarR family</fullName>
    </submittedName>
</protein>
<reference evidence="4" key="1">
    <citation type="submission" date="2016-10" db="EMBL/GenBank/DDBJ databases">
        <authorList>
            <person name="Varghese N."/>
            <person name="Submissions S."/>
        </authorList>
    </citation>
    <scope>NUCLEOTIDE SEQUENCE [LARGE SCALE GENOMIC DNA]</scope>
    <source>
        <strain evidence="4">DSM 21743</strain>
    </source>
</reference>
<evidence type="ECO:0000256" key="1">
    <source>
        <dbReference type="ARBA" id="ARBA00004496"/>
    </source>
</evidence>
<feature type="domain" description="HTH marR-type" evidence="2">
    <location>
        <begin position="23"/>
        <end position="157"/>
    </location>
</feature>
<dbReference type="GO" id="GO:0006950">
    <property type="term" value="P:response to stress"/>
    <property type="evidence" value="ECO:0007669"/>
    <property type="project" value="TreeGrafter"/>
</dbReference>
<gene>
    <name evidence="3" type="ORF">SAMN04488544_3166</name>
</gene>
<dbReference type="Gene3D" id="1.10.10.10">
    <property type="entry name" value="Winged helix-like DNA-binding domain superfamily/Winged helix DNA-binding domain"/>
    <property type="match status" value="1"/>
</dbReference>
<accession>A0A1H2N2K6</accession>
<proteinExistence type="predicted"/>
<dbReference type="GO" id="GO:0003677">
    <property type="term" value="F:DNA binding"/>
    <property type="evidence" value="ECO:0007669"/>
    <property type="project" value="UniProtKB-KW"/>
</dbReference>
<dbReference type="GO" id="GO:0005737">
    <property type="term" value="C:cytoplasm"/>
    <property type="evidence" value="ECO:0007669"/>
    <property type="project" value="UniProtKB-SubCell"/>
</dbReference>
<dbReference type="GO" id="GO:0003700">
    <property type="term" value="F:DNA-binding transcription factor activity"/>
    <property type="evidence" value="ECO:0007669"/>
    <property type="project" value="InterPro"/>
</dbReference>
<keyword evidence="3" id="KW-0238">DNA-binding</keyword>
<dbReference type="InterPro" id="IPR000835">
    <property type="entry name" value="HTH_MarR-typ"/>
</dbReference>
<organism evidence="3 4">
    <name type="scientific">Microlunatus sagamiharensis</name>
    <dbReference type="NCBI Taxonomy" id="546874"/>
    <lineage>
        <taxon>Bacteria</taxon>
        <taxon>Bacillati</taxon>
        <taxon>Actinomycetota</taxon>
        <taxon>Actinomycetes</taxon>
        <taxon>Propionibacteriales</taxon>
        <taxon>Propionibacteriaceae</taxon>
        <taxon>Microlunatus</taxon>
    </lineage>
</organism>
<dbReference type="InterPro" id="IPR036390">
    <property type="entry name" value="WH_DNA-bd_sf"/>
</dbReference>
<comment type="subcellular location">
    <subcellularLocation>
        <location evidence="1">Cytoplasm</location>
    </subcellularLocation>
</comment>
<evidence type="ECO:0000313" key="4">
    <source>
        <dbReference type="Proteomes" id="UP000198825"/>
    </source>
</evidence>
<dbReference type="AlphaFoldDB" id="A0A1H2N2K6"/>
<dbReference type="SUPFAM" id="SSF46785">
    <property type="entry name" value="Winged helix' DNA-binding domain"/>
    <property type="match status" value="1"/>
</dbReference>
<evidence type="ECO:0000313" key="3">
    <source>
        <dbReference type="EMBL" id="SDU99488.1"/>
    </source>
</evidence>
<dbReference type="SMART" id="SM00347">
    <property type="entry name" value="HTH_MARR"/>
    <property type="match status" value="1"/>
</dbReference>
<dbReference type="Proteomes" id="UP000198825">
    <property type="component" value="Chromosome I"/>
</dbReference>